<name>A0A4U5LXX3_STECR</name>
<dbReference type="EMBL" id="AZBU02000011">
    <property type="protein sequence ID" value="TKR61072.1"/>
    <property type="molecule type" value="Genomic_DNA"/>
</dbReference>
<gene>
    <name evidence="1" type="ORF">L596_028233</name>
</gene>
<sequence length="148" mass="17224">MRCAGGDRVESEIGVRLKEIPGEEDFFKLHKAEIYEIVPVVVRQDVATMKAPIGRSVVKVWIHTRIAIERVKFVNFRAKKGFCRCADCSSRSEQTKSDRNSLWTANKSTQFIKRRRSGAIFGFLELFRLLCWIQRWEYLKLRALAKSN</sequence>
<dbReference type="AlphaFoldDB" id="A0A4U5LXX3"/>
<reference evidence="1 2" key="1">
    <citation type="journal article" date="2015" name="Genome Biol.">
        <title>Comparative genomics of Steinernema reveals deeply conserved gene regulatory networks.</title>
        <authorList>
            <person name="Dillman A.R."/>
            <person name="Macchietto M."/>
            <person name="Porter C.F."/>
            <person name="Rogers A."/>
            <person name="Williams B."/>
            <person name="Antoshechkin I."/>
            <person name="Lee M.M."/>
            <person name="Goodwin Z."/>
            <person name="Lu X."/>
            <person name="Lewis E.E."/>
            <person name="Goodrich-Blair H."/>
            <person name="Stock S.P."/>
            <person name="Adams B.J."/>
            <person name="Sternberg P.W."/>
            <person name="Mortazavi A."/>
        </authorList>
    </citation>
    <scope>NUCLEOTIDE SEQUENCE [LARGE SCALE GENOMIC DNA]</scope>
    <source>
        <strain evidence="1 2">ALL</strain>
    </source>
</reference>
<reference evidence="1 2" key="2">
    <citation type="journal article" date="2019" name="G3 (Bethesda)">
        <title>Hybrid Assembly of the Genome of the Entomopathogenic Nematode Steinernema carpocapsae Identifies the X-Chromosome.</title>
        <authorList>
            <person name="Serra L."/>
            <person name="Macchietto M."/>
            <person name="Macias-Munoz A."/>
            <person name="McGill C.J."/>
            <person name="Rodriguez I.M."/>
            <person name="Rodriguez B."/>
            <person name="Murad R."/>
            <person name="Mortazavi A."/>
        </authorList>
    </citation>
    <scope>NUCLEOTIDE SEQUENCE [LARGE SCALE GENOMIC DNA]</scope>
    <source>
        <strain evidence="1 2">ALL</strain>
    </source>
</reference>
<keyword evidence="2" id="KW-1185">Reference proteome</keyword>
<evidence type="ECO:0000313" key="2">
    <source>
        <dbReference type="Proteomes" id="UP000298663"/>
    </source>
</evidence>
<protein>
    <submittedName>
        <fullName evidence="1">Uncharacterized protein</fullName>
    </submittedName>
</protein>
<accession>A0A4U5LXX3</accession>
<dbReference type="Proteomes" id="UP000298663">
    <property type="component" value="Unassembled WGS sequence"/>
</dbReference>
<evidence type="ECO:0000313" key="1">
    <source>
        <dbReference type="EMBL" id="TKR61072.1"/>
    </source>
</evidence>
<proteinExistence type="predicted"/>
<organism evidence="1 2">
    <name type="scientific">Steinernema carpocapsae</name>
    <name type="common">Entomopathogenic nematode</name>
    <dbReference type="NCBI Taxonomy" id="34508"/>
    <lineage>
        <taxon>Eukaryota</taxon>
        <taxon>Metazoa</taxon>
        <taxon>Ecdysozoa</taxon>
        <taxon>Nematoda</taxon>
        <taxon>Chromadorea</taxon>
        <taxon>Rhabditida</taxon>
        <taxon>Tylenchina</taxon>
        <taxon>Panagrolaimomorpha</taxon>
        <taxon>Strongyloidoidea</taxon>
        <taxon>Steinernematidae</taxon>
        <taxon>Steinernema</taxon>
    </lineage>
</organism>
<comment type="caution">
    <text evidence="1">The sequence shown here is derived from an EMBL/GenBank/DDBJ whole genome shotgun (WGS) entry which is preliminary data.</text>
</comment>